<sequence>MPMLADPSQRYRPFKPLPFTERTWPNKQHSKAPIWLSTDLRDGNQSLANPMTNSQKLRFFSHLIKLGFKEIEVSYPAASESDFNFVQDLINNGDIPDDVWIQVLTPARSDLIRKTFESLKGAKNAIVHMYNATSCLFREVVFNADQKETIRLATTHTQLVRELAEEYASKYGTNFRFEYSPETFSQTEPAYAVEVCEAVKKAWLSGQGSTWGDGRKEERIIFNLPATVEVSTPNCFADQTYSLTLLEGQVEYFSTHISEREKVIISLHTHNDRGCAVAASELGILAGADRIEGTVLGNGERTGNVDLVTLALNLYSQGIPPHLDFSDMFSVIDTVTECTGLPVHPRHPYAGELVFTAFSGSHQDAIKKGFEALQKRQATGDVHWELPYLPIDPADVGCTYEAVIRVNSQSGKGGIAYIVKQAQSLDLPRRMQIAFYKVVQAISEATGRELSVQDITDALRREYHVGGAQFDGRIVLRSYNLTDSVTDGTATPADSESGPDRQRTLTAKVLVDGVVRHISGTGNGPLSAFLNALKSGLGIDLSVREYSEHAIGGGSDVKAASYVEVIPPNADAKDKTQGGFWGIGVDPDITGSGLRAVLSAANNAIGKSELKGTAFENDEKKLNGMQ</sequence>
<accession>A0ACC2XW94</accession>
<evidence type="ECO:0000313" key="1">
    <source>
        <dbReference type="EMBL" id="KAJ9128275.1"/>
    </source>
</evidence>
<protein>
    <submittedName>
        <fullName evidence="1">Uncharacterized protein</fullName>
    </submittedName>
</protein>
<gene>
    <name evidence="1" type="ORF">QFC24_000568</name>
</gene>
<name>A0ACC2XW94_9TREE</name>
<dbReference type="Proteomes" id="UP001234202">
    <property type="component" value="Unassembled WGS sequence"/>
</dbReference>
<evidence type="ECO:0000313" key="2">
    <source>
        <dbReference type="Proteomes" id="UP001234202"/>
    </source>
</evidence>
<reference evidence="1" key="1">
    <citation type="submission" date="2023-04" db="EMBL/GenBank/DDBJ databases">
        <title>Draft Genome sequencing of Naganishia species isolated from polar environments using Oxford Nanopore Technology.</title>
        <authorList>
            <person name="Leo P."/>
            <person name="Venkateswaran K."/>
        </authorList>
    </citation>
    <scope>NUCLEOTIDE SEQUENCE</scope>
    <source>
        <strain evidence="1">DBVPG 5303</strain>
    </source>
</reference>
<comment type="caution">
    <text evidence="1">The sequence shown here is derived from an EMBL/GenBank/DDBJ whole genome shotgun (WGS) entry which is preliminary data.</text>
</comment>
<organism evidence="1 2">
    <name type="scientific">Naganishia onofrii</name>
    <dbReference type="NCBI Taxonomy" id="1851511"/>
    <lineage>
        <taxon>Eukaryota</taxon>
        <taxon>Fungi</taxon>
        <taxon>Dikarya</taxon>
        <taxon>Basidiomycota</taxon>
        <taxon>Agaricomycotina</taxon>
        <taxon>Tremellomycetes</taxon>
        <taxon>Filobasidiales</taxon>
        <taxon>Filobasidiaceae</taxon>
        <taxon>Naganishia</taxon>
    </lineage>
</organism>
<proteinExistence type="predicted"/>
<dbReference type="EMBL" id="JASBWV010000001">
    <property type="protein sequence ID" value="KAJ9128275.1"/>
    <property type="molecule type" value="Genomic_DNA"/>
</dbReference>
<keyword evidence="2" id="KW-1185">Reference proteome</keyword>